<name>A0A3N2CUH4_9ACTN</name>
<protein>
    <submittedName>
        <fullName evidence="2">Uncharacterized protein</fullName>
    </submittedName>
</protein>
<feature type="region of interest" description="Disordered" evidence="1">
    <location>
        <begin position="62"/>
        <end position="209"/>
    </location>
</feature>
<sequence length="246" mass="25620">MARHHRARHWPSATAPRCGAASSELTCTARDLAKDLGAPCQLVRAVQLVAQRLLAFPQMGTVDRVPGDGGRDGRRGIAATVPIGGKAGKPGGDRGRAPGDEGEPSPSGRQGVTATTSGPAQLVRTVRHSWTSTRASAAATRSGHGGGSSGPTRSNGTLGTPTASRRCAQRRACPRTCRRQRSRCSPRPAAPVTGTAGAAPPGRGRPCWRASSDLRWAGHRRALARAARTGIRRDRCAGGSEPARQR</sequence>
<gene>
    <name evidence="2" type="ORF">EDD33_1918</name>
</gene>
<evidence type="ECO:0000256" key="1">
    <source>
        <dbReference type="SAM" id="MobiDB-lite"/>
    </source>
</evidence>
<feature type="compositionally biased region" description="Low complexity" evidence="1">
    <location>
        <begin position="128"/>
        <end position="142"/>
    </location>
</feature>
<feature type="region of interest" description="Disordered" evidence="1">
    <location>
        <begin position="226"/>
        <end position="246"/>
    </location>
</feature>
<comment type="caution">
    <text evidence="2">The sequence shown here is derived from an EMBL/GenBank/DDBJ whole genome shotgun (WGS) entry which is preliminary data.</text>
</comment>
<proteinExistence type="predicted"/>
<feature type="compositionally biased region" description="Basic residues" evidence="1">
    <location>
        <begin position="167"/>
        <end position="184"/>
    </location>
</feature>
<feature type="compositionally biased region" description="Basic and acidic residues" evidence="1">
    <location>
        <begin position="65"/>
        <end position="75"/>
    </location>
</feature>
<feature type="region of interest" description="Disordered" evidence="1">
    <location>
        <begin position="1"/>
        <end position="21"/>
    </location>
</feature>
<evidence type="ECO:0000313" key="2">
    <source>
        <dbReference type="EMBL" id="ROR91058.1"/>
    </source>
</evidence>
<reference evidence="2 3" key="1">
    <citation type="submission" date="2018-11" db="EMBL/GenBank/DDBJ databases">
        <title>Sequencing the genomes of 1000 actinobacteria strains.</title>
        <authorList>
            <person name="Klenk H.-P."/>
        </authorList>
    </citation>
    <scope>NUCLEOTIDE SEQUENCE [LARGE SCALE GENOMIC DNA]</scope>
    <source>
        <strain evidence="2 3">DSM 12652</strain>
    </source>
</reference>
<dbReference type="AlphaFoldDB" id="A0A3N2CUH4"/>
<dbReference type="EMBL" id="RKHO01000001">
    <property type="protein sequence ID" value="ROR91058.1"/>
    <property type="molecule type" value="Genomic_DNA"/>
</dbReference>
<organism evidence="2 3">
    <name type="scientific">Nocardioides aurantiacus</name>
    <dbReference type="NCBI Taxonomy" id="86796"/>
    <lineage>
        <taxon>Bacteria</taxon>
        <taxon>Bacillati</taxon>
        <taxon>Actinomycetota</taxon>
        <taxon>Actinomycetes</taxon>
        <taxon>Propionibacteriales</taxon>
        <taxon>Nocardioidaceae</taxon>
        <taxon>Nocardioides</taxon>
    </lineage>
</organism>
<feature type="compositionally biased region" description="Polar residues" evidence="1">
    <location>
        <begin position="107"/>
        <end position="119"/>
    </location>
</feature>
<evidence type="ECO:0000313" key="3">
    <source>
        <dbReference type="Proteomes" id="UP000281738"/>
    </source>
</evidence>
<keyword evidence="3" id="KW-1185">Reference proteome</keyword>
<feature type="compositionally biased region" description="Low complexity" evidence="1">
    <location>
        <begin position="185"/>
        <end position="209"/>
    </location>
</feature>
<accession>A0A3N2CUH4</accession>
<dbReference type="Proteomes" id="UP000281738">
    <property type="component" value="Unassembled WGS sequence"/>
</dbReference>